<keyword evidence="7 11" id="KW-0798">TonB box</keyword>
<feature type="domain" description="TonB-dependent receptor plug" evidence="13">
    <location>
        <begin position="40"/>
        <end position="147"/>
    </location>
</feature>
<protein>
    <submittedName>
        <fullName evidence="14">Iron complex outermembrane recepter protein</fullName>
    </submittedName>
</protein>
<evidence type="ECO:0000259" key="12">
    <source>
        <dbReference type="Pfam" id="PF00593"/>
    </source>
</evidence>
<dbReference type="PANTHER" id="PTHR30069:SF53">
    <property type="entry name" value="COLICIN I RECEPTOR-RELATED"/>
    <property type="match status" value="1"/>
</dbReference>
<evidence type="ECO:0000259" key="13">
    <source>
        <dbReference type="Pfam" id="PF07715"/>
    </source>
</evidence>
<dbReference type="OrthoDB" id="9758472at2"/>
<keyword evidence="2 10" id="KW-0813">Transport</keyword>
<dbReference type="STRING" id="713588.SAMN05421789_107137"/>
<dbReference type="GO" id="GO:0015889">
    <property type="term" value="P:cobalamin transport"/>
    <property type="evidence" value="ECO:0007669"/>
    <property type="project" value="TreeGrafter"/>
</dbReference>
<reference evidence="15" key="1">
    <citation type="submission" date="2017-01" db="EMBL/GenBank/DDBJ databases">
        <authorList>
            <person name="Varghese N."/>
            <person name="Submissions S."/>
        </authorList>
    </citation>
    <scope>NUCLEOTIDE SEQUENCE [LARGE SCALE GENOMIC DNA]</scope>
    <source>
        <strain evidence="15">DSM 23145</strain>
    </source>
</reference>
<dbReference type="Gene3D" id="2.40.170.20">
    <property type="entry name" value="TonB-dependent receptor, beta-barrel domain"/>
    <property type="match status" value="1"/>
</dbReference>
<dbReference type="Gene3D" id="2.170.130.10">
    <property type="entry name" value="TonB-dependent receptor, plug domain"/>
    <property type="match status" value="1"/>
</dbReference>
<dbReference type="InterPro" id="IPR036942">
    <property type="entry name" value="Beta-barrel_TonB_sf"/>
</dbReference>
<evidence type="ECO:0000256" key="1">
    <source>
        <dbReference type="ARBA" id="ARBA00004571"/>
    </source>
</evidence>
<dbReference type="AlphaFoldDB" id="A0A1N7M6G5"/>
<keyword evidence="15" id="KW-1185">Reference proteome</keyword>
<evidence type="ECO:0000256" key="7">
    <source>
        <dbReference type="ARBA" id="ARBA00023077"/>
    </source>
</evidence>
<evidence type="ECO:0000256" key="2">
    <source>
        <dbReference type="ARBA" id="ARBA00022448"/>
    </source>
</evidence>
<sequence>MKKGVISILFLGSIINFSAQEKEKNISEVIVQGKFLALPLKKVNENVTVISKKEIQNSPAKSVEEILAHYTGFDIRRRGGNGVQADISLRGSSFEQVLILVNGIRMNDSQTGHNSMSIPFDMASIEKIEVVKGPAARRFGQNAYAGVVNIVTKASSDENVIISGSGGDFETYSLGIGANFGTEKISNFLQANSSSSSGYRYNTDYKINNVFYQNQYQLNNGSINFQAGIQEKKFGANGFYSSPAATEQYEETQASLVSIGINKKFSKFNLNSNIYWRRGQDLYLYNRQKPEIYRNLHVGNNIGAEINGSYLSNFGTTGVGVEARKEFLASNNLGSRERFVTQVFLEHHFAFFQNKLHFSPGISWANYDTQGDFFYPGLDLGFDFNDHHKIYGNVAKVSRIPTFTDLYYVSKTEKGNPDLLPENALSAEVGYRFQRDGFLAKASGFLRNSDNSIDWTKENQNDIWKAQNIGKIETKGIEVEFGQHFNSFVKSYFVGYTFLDSKAKEPQNLISRYVLENLKHQFVAKLENKFLKNFTSQLIYRYNERVTTGSYQILDGKISYDFKNMNLYVLIDNITNNVYSETFGVPMPKRWFHLGFTYKIGL</sequence>
<evidence type="ECO:0000256" key="9">
    <source>
        <dbReference type="ARBA" id="ARBA00023237"/>
    </source>
</evidence>
<evidence type="ECO:0000256" key="5">
    <source>
        <dbReference type="ARBA" id="ARBA00022729"/>
    </source>
</evidence>
<comment type="subcellular location">
    <subcellularLocation>
        <location evidence="1 10">Cell outer membrane</location>
        <topology evidence="1 10">Multi-pass membrane protein</topology>
    </subcellularLocation>
</comment>
<organism evidence="14 15">
    <name type="scientific">Kaistella chaponensis</name>
    <dbReference type="NCBI Taxonomy" id="713588"/>
    <lineage>
        <taxon>Bacteria</taxon>
        <taxon>Pseudomonadati</taxon>
        <taxon>Bacteroidota</taxon>
        <taxon>Flavobacteriia</taxon>
        <taxon>Flavobacteriales</taxon>
        <taxon>Weeksellaceae</taxon>
        <taxon>Chryseobacterium group</taxon>
        <taxon>Kaistella</taxon>
    </lineage>
</organism>
<dbReference type="InterPro" id="IPR012910">
    <property type="entry name" value="Plug_dom"/>
</dbReference>
<dbReference type="EMBL" id="FTOI01000007">
    <property type="protein sequence ID" value="SIS81632.1"/>
    <property type="molecule type" value="Genomic_DNA"/>
</dbReference>
<dbReference type="Pfam" id="PF07715">
    <property type="entry name" value="Plug"/>
    <property type="match status" value="1"/>
</dbReference>
<dbReference type="PROSITE" id="PS52016">
    <property type="entry name" value="TONB_DEPENDENT_REC_3"/>
    <property type="match status" value="1"/>
</dbReference>
<dbReference type="Pfam" id="PF00593">
    <property type="entry name" value="TonB_dep_Rec_b-barrel"/>
    <property type="match status" value="1"/>
</dbReference>
<gene>
    <name evidence="14" type="ORF">SAMN05421789_107137</name>
</gene>
<dbReference type="GO" id="GO:0006811">
    <property type="term" value="P:monoatomic ion transport"/>
    <property type="evidence" value="ECO:0007669"/>
    <property type="project" value="UniProtKB-KW"/>
</dbReference>
<accession>A0A1N7M6G5</accession>
<dbReference type="GO" id="GO:0009279">
    <property type="term" value="C:cell outer membrane"/>
    <property type="evidence" value="ECO:0007669"/>
    <property type="project" value="UniProtKB-SubCell"/>
</dbReference>
<keyword evidence="5" id="KW-0732">Signal</keyword>
<evidence type="ECO:0000256" key="11">
    <source>
        <dbReference type="RuleBase" id="RU003357"/>
    </source>
</evidence>
<feature type="domain" description="TonB-dependent receptor-like beta-barrel" evidence="12">
    <location>
        <begin position="169"/>
        <end position="574"/>
    </location>
</feature>
<dbReference type="CDD" id="cd01347">
    <property type="entry name" value="ligand_gated_channel"/>
    <property type="match status" value="1"/>
</dbReference>
<evidence type="ECO:0000313" key="14">
    <source>
        <dbReference type="EMBL" id="SIS81632.1"/>
    </source>
</evidence>
<keyword evidence="9 10" id="KW-0998">Cell outer membrane</keyword>
<name>A0A1N7M6G5_9FLAO</name>
<evidence type="ECO:0000313" key="15">
    <source>
        <dbReference type="Proteomes" id="UP000185839"/>
    </source>
</evidence>
<evidence type="ECO:0000256" key="3">
    <source>
        <dbReference type="ARBA" id="ARBA00022452"/>
    </source>
</evidence>
<keyword evidence="3 10" id="KW-1134">Transmembrane beta strand</keyword>
<evidence type="ECO:0000256" key="10">
    <source>
        <dbReference type="PROSITE-ProRule" id="PRU01360"/>
    </source>
</evidence>
<dbReference type="PANTHER" id="PTHR30069">
    <property type="entry name" value="TONB-DEPENDENT OUTER MEMBRANE RECEPTOR"/>
    <property type="match status" value="1"/>
</dbReference>
<keyword evidence="8 10" id="KW-0472">Membrane</keyword>
<dbReference type="InterPro" id="IPR039426">
    <property type="entry name" value="TonB-dep_rcpt-like"/>
</dbReference>
<dbReference type="SUPFAM" id="SSF56935">
    <property type="entry name" value="Porins"/>
    <property type="match status" value="1"/>
</dbReference>
<evidence type="ECO:0000256" key="8">
    <source>
        <dbReference type="ARBA" id="ARBA00023136"/>
    </source>
</evidence>
<keyword evidence="6" id="KW-0406">Ion transport</keyword>
<dbReference type="InterPro" id="IPR037066">
    <property type="entry name" value="Plug_dom_sf"/>
</dbReference>
<evidence type="ECO:0000256" key="4">
    <source>
        <dbReference type="ARBA" id="ARBA00022692"/>
    </source>
</evidence>
<dbReference type="Proteomes" id="UP000185839">
    <property type="component" value="Unassembled WGS sequence"/>
</dbReference>
<evidence type="ECO:0000256" key="6">
    <source>
        <dbReference type="ARBA" id="ARBA00023065"/>
    </source>
</evidence>
<comment type="similarity">
    <text evidence="10 11">Belongs to the TonB-dependent receptor family.</text>
</comment>
<proteinExistence type="inferred from homology"/>
<keyword evidence="4 10" id="KW-0812">Transmembrane</keyword>
<dbReference type="InterPro" id="IPR000531">
    <property type="entry name" value="Beta-barrel_TonB"/>
</dbReference>
<dbReference type="RefSeq" id="WP_076387179.1">
    <property type="nucleotide sequence ID" value="NZ_FTOI01000007.1"/>
</dbReference>